<evidence type="ECO:0000313" key="9">
    <source>
        <dbReference type="Proteomes" id="UP000192920"/>
    </source>
</evidence>
<evidence type="ECO:0000256" key="3">
    <source>
        <dbReference type="ARBA" id="ARBA00022475"/>
    </source>
</evidence>
<protein>
    <submittedName>
        <fullName evidence="8">Uncharacterized membrane protein</fullName>
    </submittedName>
</protein>
<dbReference type="GO" id="GO:0005886">
    <property type="term" value="C:plasma membrane"/>
    <property type="evidence" value="ECO:0007669"/>
    <property type="project" value="UniProtKB-SubCell"/>
</dbReference>
<comment type="subcellular location">
    <subcellularLocation>
        <location evidence="1">Cell membrane</location>
        <topology evidence="1">Multi-pass membrane protein</topology>
    </subcellularLocation>
</comment>
<feature type="transmembrane region" description="Helical" evidence="7">
    <location>
        <begin position="69"/>
        <end position="97"/>
    </location>
</feature>
<dbReference type="EMBL" id="FXAG01000004">
    <property type="protein sequence ID" value="SMF08235.1"/>
    <property type="molecule type" value="Genomic_DNA"/>
</dbReference>
<keyword evidence="2" id="KW-0813">Transport</keyword>
<feature type="transmembrane region" description="Helical" evidence="7">
    <location>
        <begin position="39"/>
        <end position="57"/>
    </location>
</feature>
<dbReference type="Proteomes" id="UP000192920">
    <property type="component" value="Unassembled WGS sequence"/>
</dbReference>
<evidence type="ECO:0000313" key="8">
    <source>
        <dbReference type="EMBL" id="SMF08235.1"/>
    </source>
</evidence>
<dbReference type="Pfam" id="PF01891">
    <property type="entry name" value="CbiM"/>
    <property type="match status" value="1"/>
</dbReference>
<evidence type="ECO:0000256" key="5">
    <source>
        <dbReference type="ARBA" id="ARBA00022989"/>
    </source>
</evidence>
<feature type="transmembrane region" description="Helical" evidence="7">
    <location>
        <begin position="103"/>
        <end position="124"/>
    </location>
</feature>
<keyword evidence="3" id="KW-1003">Cell membrane</keyword>
<feature type="transmembrane region" description="Helical" evidence="7">
    <location>
        <begin position="136"/>
        <end position="169"/>
    </location>
</feature>
<dbReference type="STRING" id="1123014.SAMN02745746_01180"/>
<proteinExistence type="predicted"/>
<evidence type="ECO:0000256" key="4">
    <source>
        <dbReference type="ARBA" id="ARBA00022692"/>
    </source>
</evidence>
<accession>A0A1Y6BHU4</accession>
<dbReference type="AlphaFoldDB" id="A0A1Y6BHU4"/>
<dbReference type="Gene3D" id="1.10.1760.20">
    <property type="match status" value="1"/>
</dbReference>
<keyword evidence="9" id="KW-1185">Reference proteome</keyword>
<evidence type="ECO:0000256" key="7">
    <source>
        <dbReference type="SAM" id="Phobius"/>
    </source>
</evidence>
<keyword evidence="5 7" id="KW-1133">Transmembrane helix</keyword>
<evidence type="ECO:0000256" key="2">
    <source>
        <dbReference type="ARBA" id="ARBA00022448"/>
    </source>
</evidence>
<feature type="transmembrane region" description="Helical" evidence="7">
    <location>
        <begin position="181"/>
        <end position="203"/>
    </location>
</feature>
<dbReference type="RefSeq" id="WP_085275498.1">
    <property type="nucleotide sequence ID" value="NZ_FXAG01000004.1"/>
</dbReference>
<evidence type="ECO:0000256" key="1">
    <source>
        <dbReference type="ARBA" id="ARBA00004651"/>
    </source>
</evidence>
<reference evidence="9" key="1">
    <citation type="submission" date="2017-04" db="EMBL/GenBank/DDBJ databases">
        <authorList>
            <person name="Varghese N."/>
            <person name="Submissions S."/>
        </authorList>
    </citation>
    <scope>NUCLEOTIDE SEQUENCE [LARGE SCALE GENOMIC DNA]</scope>
    <source>
        <strain evidence="9">DSM 22618</strain>
    </source>
</reference>
<evidence type="ECO:0000256" key="6">
    <source>
        <dbReference type="ARBA" id="ARBA00023136"/>
    </source>
</evidence>
<name>A0A1Y6BHU4_9NEIS</name>
<dbReference type="InterPro" id="IPR002751">
    <property type="entry name" value="CbiM/NikMN"/>
</dbReference>
<organism evidence="8 9">
    <name type="scientific">Pseudogulbenkiania subflava DSM 22618</name>
    <dbReference type="NCBI Taxonomy" id="1123014"/>
    <lineage>
        <taxon>Bacteria</taxon>
        <taxon>Pseudomonadati</taxon>
        <taxon>Pseudomonadota</taxon>
        <taxon>Betaproteobacteria</taxon>
        <taxon>Neisseriales</taxon>
        <taxon>Chromobacteriaceae</taxon>
        <taxon>Pseudogulbenkiania</taxon>
    </lineage>
</organism>
<keyword evidence="6 7" id="KW-0472">Membrane</keyword>
<sequence length="225" mass="24377">MNLPAAFFPLWVQWSTLLAALGLLGWAASRVRWRGLDHVALNAWLGACVLTMAMWMMKGGLKPGLSFHLLGAAILTLMMGHWLALLALAIVLAGVTAYGAGDWLALGLNFWLMAVLPVTLVSTVLRLTQRLLPPNLFIYVFVGAFLAGGASLFATGLAGIAVLGMAGAYPWDELLSEALPFYFLLSWSEAFTSGLIMAILIVYRPRWVATFDDSRYLDDNSDPGA</sequence>
<keyword evidence="4 7" id="KW-0812">Transmembrane</keyword>
<gene>
    <name evidence="8" type="ORF">SAMN02745746_01180</name>
</gene>
<dbReference type="GO" id="GO:0000041">
    <property type="term" value="P:transition metal ion transport"/>
    <property type="evidence" value="ECO:0007669"/>
    <property type="project" value="InterPro"/>
</dbReference>